<feature type="region of interest" description="Disordered" evidence="1">
    <location>
        <begin position="32"/>
        <end position="54"/>
    </location>
</feature>
<sequence>MRNELFCSTEQEKEEQYMSIILRCRNTRHNKATCKGQGRKATTSGNNVEASGSASRQAQQIECAVCQDGSAGSGGGAVIGWSAGQGGPGGPGGSSQESETRNVDGREMGDGIPTQSSAAGGASEWSFL</sequence>
<organism evidence="2 3">
    <name type="scientific">Tanacetum coccineum</name>
    <dbReference type="NCBI Taxonomy" id="301880"/>
    <lineage>
        <taxon>Eukaryota</taxon>
        <taxon>Viridiplantae</taxon>
        <taxon>Streptophyta</taxon>
        <taxon>Embryophyta</taxon>
        <taxon>Tracheophyta</taxon>
        <taxon>Spermatophyta</taxon>
        <taxon>Magnoliopsida</taxon>
        <taxon>eudicotyledons</taxon>
        <taxon>Gunneridae</taxon>
        <taxon>Pentapetalae</taxon>
        <taxon>asterids</taxon>
        <taxon>campanulids</taxon>
        <taxon>Asterales</taxon>
        <taxon>Asteraceae</taxon>
        <taxon>Asteroideae</taxon>
        <taxon>Anthemideae</taxon>
        <taxon>Anthemidinae</taxon>
        <taxon>Tanacetum</taxon>
    </lineage>
</organism>
<dbReference type="EMBL" id="BQNB010010324">
    <property type="protein sequence ID" value="GJS75721.1"/>
    <property type="molecule type" value="Genomic_DNA"/>
</dbReference>
<feature type="region of interest" description="Disordered" evidence="1">
    <location>
        <begin position="68"/>
        <end position="128"/>
    </location>
</feature>
<proteinExistence type="predicted"/>
<reference evidence="2" key="1">
    <citation type="journal article" date="2022" name="Int. J. Mol. Sci.">
        <title>Draft Genome of Tanacetum Coccineum: Genomic Comparison of Closely Related Tanacetum-Family Plants.</title>
        <authorList>
            <person name="Yamashiro T."/>
            <person name="Shiraishi A."/>
            <person name="Nakayama K."/>
            <person name="Satake H."/>
        </authorList>
    </citation>
    <scope>NUCLEOTIDE SEQUENCE</scope>
</reference>
<feature type="compositionally biased region" description="Gly residues" evidence="1">
    <location>
        <begin position="71"/>
        <end position="93"/>
    </location>
</feature>
<evidence type="ECO:0000256" key="1">
    <source>
        <dbReference type="SAM" id="MobiDB-lite"/>
    </source>
</evidence>
<evidence type="ECO:0000313" key="2">
    <source>
        <dbReference type="EMBL" id="GJS75721.1"/>
    </source>
</evidence>
<comment type="caution">
    <text evidence="2">The sequence shown here is derived from an EMBL/GenBank/DDBJ whole genome shotgun (WGS) entry which is preliminary data.</text>
</comment>
<feature type="compositionally biased region" description="Polar residues" evidence="1">
    <location>
        <begin position="40"/>
        <end position="54"/>
    </location>
</feature>
<name>A0ABQ4YFH7_9ASTR</name>
<reference evidence="2" key="2">
    <citation type="submission" date="2022-01" db="EMBL/GenBank/DDBJ databases">
        <authorList>
            <person name="Yamashiro T."/>
            <person name="Shiraishi A."/>
            <person name="Satake H."/>
            <person name="Nakayama K."/>
        </authorList>
    </citation>
    <scope>NUCLEOTIDE SEQUENCE</scope>
</reference>
<dbReference type="Proteomes" id="UP001151760">
    <property type="component" value="Unassembled WGS sequence"/>
</dbReference>
<protein>
    <submittedName>
        <fullName evidence="2">Uncharacterized protein</fullName>
    </submittedName>
</protein>
<keyword evidence="3" id="KW-1185">Reference proteome</keyword>
<evidence type="ECO:0000313" key="3">
    <source>
        <dbReference type="Proteomes" id="UP001151760"/>
    </source>
</evidence>
<feature type="compositionally biased region" description="Basic and acidic residues" evidence="1">
    <location>
        <begin position="98"/>
        <end position="109"/>
    </location>
</feature>
<accession>A0ABQ4YFH7</accession>
<gene>
    <name evidence="2" type="ORF">Tco_0725602</name>
</gene>